<dbReference type="GO" id="GO:0032259">
    <property type="term" value="P:methylation"/>
    <property type="evidence" value="ECO:0007669"/>
    <property type="project" value="UniProtKB-KW"/>
</dbReference>
<dbReference type="Gene3D" id="1.10.8.210">
    <property type="entry name" value="Sirohaem synthase, dimerisation domain"/>
    <property type="match status" value="1"/>
</dbReference>
<dbReference type="InterPro" id="IPR014776">
    <property type="entry name" value="4pyrrole_Mease_sub2"/>
</dbReference>
<evidence type="ECO:0000256" key="2">
    <source>
        <dbReference type="ARBA" id="ARBA00005879"/>
    </source>
</evidence>
<comment type="caution">
    <text evidence="15">The sequence shown here is derived from an EMBL/GenBank/DDBJ whole genome shotgun (WGS) entry which is preliminary data.</text>
</comment>
<keyword evidence="6" id="KW-0949">S-adenosyl-L-methionine</keyword>
<evidence type="ECO:0000256" key="1">
    <source>
        <dbReference type="ARBA" id="ARBA00005010"/>
    </source>
</evidence>
<dbReference type="Pfam" id="PF13241">
    <property type="entry name" value="NAD_binding_7"/>
    <property type="match status" value="1"/>
</dbReference>
<dbReference type="FunFam" id="3.40.1010.10:FF:000001">
    <property type="entry name" value="Siroheme synthase"/>
    <property type="match status" value="1"/>
</dbReference>
<dbReference type="AlphaFoldDB" id="A0A086Y214"/>
<evidence type="ECO:0000256" key="6">
    <source>
        <dbReference type="ARBA" id="ARBA00022691"/>
    </source>
</evidence>
<dbReference type="InterPro" id="IPR050161">
    <property type="entry name" value="Siro_Cobalamin_biosynth"/>
</dbReference>
<evidence type="ECO:0000256" key="4">
    <source>
        <dbReference type="ARBA" id="ARBA00022603"/>
    </source>
</evidence>
<keyword evidence="5 14" id="KW-0808">Transferase</keyword>
<dbReference type="GO" id="GO:0019354">
    <property type="term" value="P:siroheme biosynthetic process"/>
    <property type="evidence" value="ECO:0007669"/>
    <property type="project" value="UniProtKB-UniPathway"/>
</dbReference>
<dbReference type="EMBL" id="JGYG01000008">
    <property type="protein sequence ID" value="KFI28314.1"/>
    <property type="molecule type" value="Genomic_DNA"/>
</dbReference>
<comment type="similarity">
    <text evidence="2 14">Belongs to the precorrin methyltransferase family.</text>
</comment>
<dbReference type="InterPro" id="IPR019478">
    <property type="entry name" value="Sirohaem_synthase_dimer_dom"/>
</dbReference>
<evidence type="ECO:0000256" key="11">
    <source>
        <dbReference type="ARBA" id="ARBA00023268"/>
    </source>
</evidence>
<keyword evidence="16" id="KW-1185">Reference proteome</keyword>
<dbReference type="InterPro" id="IPR012409">
    <property type="entry name" value="Sirohaem_synth"/>
</dbReference>
<dbReference type="SUPFAM" id="SSF75615">
    <property type="entry name" value="Siroheme synthase middle domains-like"/>
    <property type="match status" value="1"/>
</dbReference>
<dbReference type="GO" id="GO:0051266">
    <property type="term" value="F:sirohydrochlorin ferrochelatase activity"/>
    <property type="evidence" value="ECO:0007669"/>
    <property type="project" value="InterPro"/>
</dbReference>
<dbReference type="NCBIfam" id="NF007922">
    <property type="entry name" value="PRK10637.1"/>
    <property type="match status" value="1"/>
</dbReference>
<evidence type="ECO:0000256" key="14">
    <source>
        <dbReference type="RuleBase" id="RU003960"/>
    </source>
</evidence>
<dbReference type="InterPro" id="IPR006367">
    <property type="entry name" value="Sirohaem_synthase_N"/>
</dbReference>
<evidence type="ECO:0000256" key="5">
    <source>
        <dbReference type="ARBA" id="ARBA00022679"/>
    </source>
</evidence>
<dbReference type="SUPFAM" id="SSF53790">
    <property type="entry name" value="Tetrapyrrole methylase"/>
    <property type="match status" value="1"/>
</dbReference>
<dbReference type="InterPro" id="IPR006366">
    <property type="entry name" value="CobA/CysG_C"/>
</dbReference>
<reference evidence="15 16" key="1">
    <citation type="submission" date="2014-03" db="EMBL/GenBank/DDBJ databases">
        <title>Genome of Haematobacter massiliensis CCUG 47968.</title>
        <authorList>
            <person name="Wang D."/>
            <person name="Wang G."/>
        </authorList>
    </citation>
    <scope>NUCLEOTIDE SEQUENCE [LARGE SCALE GENOMIC DNA]</scope>
    <source>
        <strain evidence="15 16">CCUG 47968</strain>
    </source>
</reference>
<evidence type="ECO:0000256" key="8">
    <source>
        <dbReference type="ARBA" id="ARBA00023027"/>
    </source>
</evidence>
<keyword evidence="9" id="KW-0456">Lyase</keyword>
<evidence type="ECO:0000256" key="9">
    <source>
        <dbReference type="ARBA" id="ARBA00023239"/>
    </source>
</evidence>
<dbReference type="Gene3D" id="3.40.1010.10">
    <property type="entry name" value="Cobalt-precorrin-4 Transmethylase, Domain 1"/>
    <property type="match status" value="1"/>
</dbReference>
<evidence type="ECO:0000256" key="13">
    <source>
        <dbReference type="ARBA" id="ARBA00047561"/>
    </source>
</evidence>
<dbReference type="GO" id="GO:0009236">
    <property type="term" value="P:cobalamin biosynthetic process"/>
    <property type="evidence" value="ECO:0007669"/>
    <property type="project" value="UniProtKB-KW"/>
</dbReference>
<protein>
    <submittedName>
        <fullName evidence="15">Siroheme synthase</fullName>
    </submittedName>
</protein>
<organism evidence="15 16">
    <name type="scientific">Haematobacter massiliensis</name>
    <dbReference type="NCBI Taxonomy" id="195105"/>
    <lineage>
        <taxon>Bacteria</taxon>
        <taxon>Pseudomonadati</taxon>
        <taxon>Pseudomonadota</taxon>
        <taxon>Alphaproteobacteria</taxon>
        <taxon>Rhodobacterales</taxon>
        <taxon>Paracoccaceae</taxon>
        <taxon>Haematobacter</taxon>
    </lineage>
</organism>
<dbReference type="eggNOG" id="COG1648">
    <property type="taxonomic scope" value="Bacteria"/>
</dbReference>
<dbReference type="InterPro" id="IPR037115">
    <property type="entry name" value="Sirohaem_synt_dimer_dom_sf"/>
</dbReference>
<dbReference type="STRING" id="195105.CN97_18700"/>
<name>A0A086Y214_9RHOB</name>
<evidence type="ECO:0000256" key="3">
    <source>
        <dbReference type="ARBA" id="ARBA00022573"/>
    </source>
</evidence>
<dbReference type="PROSITE" id="PS00839">
    <property type="entry name" value="SUMT_1"/>
    <property type="match status" value="1"/>
</dbReference>
<proteinExistence type="inferred from homology"/>
<dbReference type="NCBIfam" id="TIGR01470">
    <property type="entry name" value="cysG_Nterm"/>
    <property type="match status" value="1"/>
</dbReference>
<dbReference type="Pfam" id="PF00590">
    <property type="entry name" value="TP_methylase"/>
    <property type="match status" value="1"/>
</dbReference>
<comment type="pathway">
    <text evidence="12">Porphyrin-containing compound metabolism; siroheme biosynthesis; precorrin-2 from uroporphyrinogen III: step 1/1.</text>
</comment>
<dbReference type="GO" id="GO:0043115">
    <property type="term" value="F:precorrin-2 dehydrogenase activity"/>
    <property type="evidence" value="ECO:0007669"/>
    <property type="project" value="UniProtKB-EC"/>
</dbReference>
<comment type="catalytic activity">
    <reaction evidence="13">
        <text>precorrin-2 + NAD(+) = sirohydrochlorin + NADH + 2 H(+)</text>
        <dbReference type="Rhea" id="RHEA:15613"/>
        <dbReference type="ChEBI" id="CHEBI:15378"/>
        <dbReference type="ChEBI" id="CHEBI:57540"/>
        <dbReference type="ChEBI" id="CHEBI:57945"/>
        <dbReference type="ChEBI" id="CHEBI:58351"/>
        <dbReference type="ChEBI" id="CHEBI:58827"/>
        <dbReference type="EC" id="1.3.1.76"/>
    </reaction>
</comment>
<dbReference type="InterPro" id="IPR003043">
    <property type="entry name" value="Uropor_MeTrfase_CS"/>
</dbReference>
<accession>A0A086Y214</accession>
<dbReference type="GO" id="GO:0051287">
    <property type="term" value="F:NAD binding"/>
    <property type="evidence" value="ECO:0007669"/>
    <property type="project" value="InterPro"/>
</dbReference>
<evidence type="ECO:0000256" key="12">
    <source>
        <dbReference type="ARBA" id="ARBA00025705"/>
    </source>
</evidence>
<dbReference type="PROSITE" id="PS00840">
    <property type="entry name" value="SUMT_2"/>
    <property type="match status" value="1"/>
</dbReference>
<dbReference type="InterPro" id="IPR035996">
    <property type="entry name" value="4pyrrol_Methylase_sf"/>
</dbReference>
<sequence length="462" mass="48476">MKTFPMFLKMENRRVVFVGGDEEAARKVRLILRTEAEILICAEVLDAELAALVASGRAAHHPGAPVAHHFAGAALAFVATGDEASDTAAADLARAAGVPVNVVDRPELCDAFTPSIVDRDPLVIAIGTEGTAPVLARQVRTRLEEMLEPRLGHLAALAGRMRGLVEQTVPKENRRRFWAWAFNGSPRALHARGAEAEAARLLKDAALAGHVPDGGRGSIALVGAGPGARDLLTLRAVQRLQEADVIFYDRLVDPEVLDLARRDADRVFVGKEVGAHAWPQDRINGVIVAAARRGQRVVRLKSGDPGIFGRASEELEAARAEGIPVEIVPGITAASAASASMGRPLTERGATDRLVIATGTCRPGDADPDWGALATPGTTLALYMAMGKLGPIVRSMTAAGVEPGTEVSIVSEASSPRQQSLTTTLGRVVEEAAAAGLAAPAIIFVRRDKRAAAQGAATRAVA</sequence>
<gene>
    <name evidence="15" type="ORF">CN97_18700</name>
</gene>
<dbReference type="GO" id="GO:0004851">
    <property type="term" value="F:uroporphyrin-III C-methyltransferase activity"/>
    <property type="evidence" value="ECO:0007669"/>
    <property type="project" value="InterPro"/>
</dbReference>
<dbReference type="InterPro" id="IPR000878">
    <property type="entry name" value="4pyrrol_Mease"/>
</dbReference>
<evidence type="ECO:0000313" key="16">
    <source>
        <dbReference type="Proteomes" id="UP000028826"/>
    </source>
</evidence>
<keyword evidence="7" id="KW-0560">Oxidoreductase</keyword>
<keyword evidence="3" id="KW-0169">Cobalamin biosynthesis</keyword>
<dbReference type="PANTHER" id="PTHR45790">
    <property type="entry name" value="SIROHEME SYNTHASE-RELATED"/>
    <property type="match status" value="1"/>
</dbReference>
<dbReference type="SUPFAM" id="SSF51735">
    <property type="entry name" value="NAD(P)-binding Rossmann-fold domains"/>
    <property type="match status" value="1"/>
</dbReference>
<keyword evidence="4 14" id="KW-0489">Methyltransferase</keyword>
<dbReference type="Gene3D" id="3.30.160.110">
    <property type="entry name" value="Siroheme synthase, domain 2"/>
    <property type="match status" value="1"/>
</dbReference>
<dbReference type="PIRSF" id="PIRSF036426">
    <property type="entry name" value="Sirohaem_synth"/>
    <property type="match status" value="1"/>
</dbReference>
<dbReference type="NCBIfam" id="TIGR01469">
    <property type="entry name" value="cobA_cysG_Cterm"/>
    <property type="match status" value="1"/>
</dbReference>
<dbReference type="Gene3D" id="3.40.50.720">
    <property type="entry name" value="NAD(P)-binding Rossmann-like Domain"/>
    <property type="match status" value="1"/>
</dbReference>
<dbReference type="UniPathway" id="UPA00262">
    <property type="reaction ID" value="UER00211"/>
</dbReference>
<keyword evidence="8" id="KW-0520">NAD</keyword>
<dbReference type="InterPro" id="IPR014777">
    <property type="entry name" value="4pyrrole_Mease_sub1"/>
</dbReference>
<evidence type="ECO:0000313" key="15">
    <source>
        <dbReference type="EMBL" id="KFI28314.1"/>
    </source>
</evidence>
<dbReference type="InterPro" id="IPR036291">
    <property type="entry name" value="NAD(P)-bd_dom_sf"/>
</dbReference>
<dbReference type="OrthoDB" id="9815856at2"/>
<comment type="pathway">
    <text evidence="1">Porphyrin-containing compound metabolism; siroheme biosynthesis; sirohydrochlorin from precorrin-2: step 1/1.</text>
</comment>
<dbReference type="CDD" id="cd11642">
    <property type="entry name" value="SUMT"/>
    <property type="match status" value="1"/>
</dbReference>
<keyword evidence="10" id="KW-0627">Porphyrin biosynthesis</keyword>
<dbReference type="Pfam" id="PF10414">
    <property type="entry name" value="CysG_dimeriser"/>
    <property type="match status" value="1"/>
</dbReference>
<dbReference type="RefSeq" id="WP_035711943.1">
    <property type="nucleotide sequence ID" value="NZ_CAMIFG010000018.1"/>
</dbReference>
<dbReference type="PANTHER" id="PTHR45790:SF3">
    <property type="entry name" value="S-ADENOSYL-L-METHIONINE-DEPENDENT UROPORPHYRINOGEN III METHYLTRANSFERASE, CHLOROPLASTIC"/>
    <property type="match status" value="1"/>
</dbReference>
<keyword evidence="11" id="KW-0511">Multifunctional enzyme</keyword>
<evidence type="ECO:0000256" key="7">
    <source>
        <dbReference type="ARBA" id="ARBA00023002"/>
    </source>
</evidence>
<dbReference type="NCBIfam" id="NF004790">
    <property type="entry name" value="PRK06136.1"/>
    <property type="match status" value="1"/>
</dbReference>
<dbReference type="Gene3D" id="3.30.950.10">
    <property type="entry name" value="Methyltransferase, Cobalt-precorrin-4 Transmethylase, Domain 2"/>
    <property type="match status" value="1"/>
</dbReference>
<dbReference type="eggNOG" id="COG0007">
    <property type="taxonomic scope" value="Bacteria"/>
</dbReference>
<evidence type="ECO:0000256" key="10">
    <source>
        <dbReference type="ARBA" id="ARBA00023244"/>
    </source>
</evidence>
<dbReference type="Proteomes" id="UP000028826">
    <property type="component" value="Unassembled WGS sequence"/>
</dbReference>